<keyword evidence="3" id="KW-0547">Nucleotide-binding</keyword>
<dbReference type="InterPro" id="IPR003439">
    <property type="entry name" value="ABC_transporter-like_ATP-bd"/>
</dbReference>
<keyword evidence="4 6" id="KW-0067">ATP-binding</keyword>
<evidence type="ECO:0000256" key="1">
    <source>
        <dbReference type="ARBA" id="ARBA00005417"/>
    </source>
</evidence>
<dbReference type="EMBL" id="JACXAH010000002">
    <property type="protein sequence ID" value="MBD1370844.1"/>
    <property type="molecule type" value="Genomic_DNA"/>
</dbReference>
<dbReference type="CDD" id="cd03255">
    <property type="entry name" value="ABC_MJ0796_LolCDE_FtsE"/>
    <property type="match status" value="1"/>
</dbReference>
<dbReference type="Proteomes" id="UP000661691">
    <property type="component" value="Unassembled WGS sequence"/>
</dbReference>
<gene>
    <name evidence="6" type="ORF">IC620_00520</name>
</gene>
<dbReference type="PANTHER" id="PTHR42798">
    <property type="entry name" value="LIPOPROTEIN-RELEASING SYSTEM ATP-BINDING PROTEIN LOLD"/>
    <property type="match status" value="1"/>
</dbReference>
<comment type="caution">
    <text evidence="6">The sequence shown here is derived from an EMBL/GenBank/DDBJ whole genome shotgun (WGS) entry which is preliminary data.</text>
</comment>
<evidence type="ECO:0000256" key="4">
    <source>
        <dbReference type="ARBA" id="ARBA00022840"/>
    </source>
</evidence>
<comment type="similarity">
    <text evidence="1">Belongs to the ABC transporter superfamily.</text>
</comment>
<dbReference type="RefSeq" id="WP_191139247.1">
    <property type="nucleotide sequence ID" value="NZ_JACXAG020000002.1"/>
</dbReference>
<dbReference type="InterPro" id="IPR017911">
    <property type="entry name" value="MacB-like_ATP-bd"/>
</dbReference>
<reference evidence="6" key="1">
    <citation type="submission" date="2020-09" db="EMBL/GenBank/DDBJ databases">
        <title>A novel bacterium of genus Hazenella, isolated from South China Sea.</title>
        <authorList>
            <person name="Huang H."/>
            <person name="Mo K."/>
            <person name="Hu Y."/>
        </authorList>
    </citation>
    <scope>NUCLEOTIDE SEQUENCE</scope>
    <source>
        <strain evidence="6">IB182357</strain>
    </source>
</reference>
<dbReference type="InterPro" id="IPR003593">
    <property type="entry name" value="AAA+_ATPase"/>
</dbReference>
<sequence>MSVLVAKQVTKTYGQAGIGVPYQALKGIDLTVNKGEFVGIMGPSGSGKSTLLQILGSIEQATTGDVYIQNQHLDELTDVNRAQFRKSHLGFIFQDFQLLDFLTVEENMHLPLALNQIKHKDSQQKIAKMADILGVREILKHRPHELSGGQKQRVAAARALIHTPAVVLADEPTGNLDSKSAKSLMQALVKLNQQELATIVMVTHDPYTASFCDRVVVIKDGQLFHELYAEKERSRFHQRIVHVMTALGGEHDALSYLG</sequence>
<dbReference type="AlphaFoldDB" id="A0A926RT89"/>
<keyword evidence="7" id="KW-1185">Reference proteome</keyword>
<dbReference type="Pfam" id="PF00005">
    <property type="entry name" value="ABC_tran"/>
    <property type="match status" value="1"/>
</dbReference>
<evidence type="ECO:0000256" key="3">
    <source>
        <dbReference type="ARBA" id="ARBA00022741"/>
    </source>
</evidence>
<proteinExistence type="inferred from homology"/>
<dbReference type="GO" id="GO:0022857">
    <property type="term" value="F:transmembrane transporter activity"/>
    <property type="evidence" value="ECO:0007669"/>
    <property type="project" value="UniProtKB-ARBA"/>
</dbReference>
<dbReference type="GO" id="GO:0016887">
    <property type="term" value="F:ATP hydrolysis activity"/>
    <property type="evidence" value="ECO:0007669"/>
    <property type="project" value="InterPro"/>
</dbReference>
<name>A0A926RT89_9BACL</name>
<dbReference type="SUPFAM" id="SSF52540">
    <property type="entry name" value="P-loop containing nucleoside triphosphate hydrolases"/>
    <property type="match status" value="1"/>
</dbReference>
<keyword evidence="2" id="KW-0813">Transport</keyword>
<evidence type="ECO:0000256" key="2">
    <source>
        <dbReference type="ARBA" id="ARBA00022448"/>
    </source>
</evidence>
<dbReference type="PROSITE" id="PS50893">
    <property type="entry name" value="ABC_TRANSPORTER_2"/>
    <property type="match status" value="1"/>
</dbReference>
<dbReference type="PANTHER" id="PTHR42798:SF7">
    <property type="entry name" value="ALPHA-D-RIBOSE 1-METHYLPHOSPHONATE 5-TRIPHOSPHATE SYNTHASE SUBUNIT PHNL"/>
    <property type="match status" value="1"/>
</dbReference>
<dbReference type="FunFam" id="3.40.50.300:FF:000032">
    <property type="entry name" value="Export ABC transporter ATP-binding protein"/>
    <property type="match status" value="1"/>
</dbReference>
<protein>
    <submittedName>
        <fullName evidence="6">ABC transporter ATP-binding protein</fullName>
    </submittedName>
</protein>
<evidence type="ECO:0000259" key="5">
    <source>
        <dbReference type="PROSITE" id="PS50893"/>
    </source>
</evidence>
<evidence type="ECO:0000313" key="7">
    <source>
        <dbReference type="Proteomes" id="UP000661691"/>
    </source>
</evidence>
<dbReference type="SMART" id="SM00382">
    <property type="entry name" value="AAA"/>
    <property type="match status" value="1"/>
</dbReference>
<accession>A0A926RT89</accession>
<dbReference type="Gene3D" id="3.40.50.300">
    <property type="entry name" value="P-loop containing nucleotide triphosphate hydrolases"/>
    <property type="match status" value="1"/>
</dbReference>
<feature type="domain" description="ABC transporter" evidence="5">
    <location>
        <begin position="4"/>
        <end position="245"/>
    </location>
</feature>
<dbReference type="GO" id="GO:0005524">
    <property type="term" value="F:ATP binding"/>
    <property type="evidence" value="ECO:0007669"/>
    <property type="project" value="UniProtKB-KW"/>
</dbReference>
<organism evidence="6 7">
    <name type="scientific">Polycladospora coralii</name>
    <dbReference type="NCBI Taxonomy" id="2771432"/>
    <lineage>
        <taxon>Bacteria</taxon>
        <taxon>Bacillati</taxon>
        <taxon>Bacillota</taxon>
        <taxon>Bacilli</taxon>
        <taxon>Bacillales</taxon>
        <taxon>Thermoactinomycetaceae</taxon>
        <taxon>Polycladospora</taxon>
    </lineage>
</organism>
<dbReference type="InterPro" id="IPR027417">
    <property type="entry name" value="P-loop_NTPase"/>
</dbReference>
<evidence type="ECO:0000313" key="6">
    <source>
        <dbReference type="EMBL" id="MBD1370844.1"/>
    </source>
</evidence>
<dbReference type="GO" id="GO:0098796">
    <property type="term" value="C:membrane protein complex"/>
    <property type="evidence" value="ECO:0007669"/>
    <property type="project" value="UniProtKB-ARBA"/>
</dbReference>